<name>A0A916RL60_9HYPH</name>
<keyword evidence="2" id="KW-1185">Reference proteome</keyword>
<reference evidence="1 2" key="1">
    <citation type="journal article" date="2014" name="Int. J. Syst. Evol. Microbiol.">
        <title>Complete genome sequence of Corynebacterium casei LMG S-19264T (=DSM 44701T), isolated from a smear-ripened cheese.</title>
        <authorList>
            <consortium name="US DOE Joint Genome Institute (JGI-PGF)"/>
            <person name="Walter F."/>
            <person name="Albersmeier A."/>
            <person name="Kalinowski J."/>
            <person name="Ruckert C."/>
        </authorList>
    </citation>
    <scope>NUCLEOTIDE SEQUENCE [LARGE SCALE GENOMIC DNA]</scope>
    <source>
        <strain evidence="1 2">CGMCC 1.15896</strain>
    </source>
</reference>
<dbReference type="EMBL" id="BMKB01000006">
    <property type="protein sequence ID" value="GGA60332.1"/>
    <property type="molecule type" value="Genomic_DNA"/>
</dbReference>
<evidence type="ECO:0000313" key="2">
    <source>
        <dbReference type="Proteomes" id="UP000596977"/>
    </source>
</evidence>
<dbReference type="AlphaFoldDB" id="A0A916RL60"/>
<dbReference type="Proteomes" id="UP000596977">
    <property type="component" value="Unassembled WGS sequence"/>
</dbReference>
<gene>
    <name evidence="1" type="ORF">GCM10011499_33210</name>
</gene>
<sequence>MFAIIYYARKTDTLQAQMASQGQTRHTENLVLVFEVPDAVAQTEQNNSPVASLLGWTRK</sequence>
<proteinExistence type="predicted"/>
<comment type="caution">
    <text evidence="1">The sequence shown here is derived from an EMBL/GenBank/DDBJ whole genome shotgun (WGS) entry which is preliminary data.</text>
</comment>
<organism evidence="1 2">
    <name type="scientific">Pelagibacterium lentulum</name>
    <dbReference type="NCBI Taxonomy" id="2029865"/>
    <lineage>
        <taxon>Bacteria</taxon>
        <taxon>Pseudomonadati</taxon>
        <taxon>Pseudomonadota</taxon>
        <taxon>Alphaproteobacteria</taxon>
        <taxon>Hyphomicrobiales</taxon>
        <taxon>Devosiaceae</taxon>
        <taxon>Pelagibacterium</taxon>
    </lineage>
</organism>
<protein>
    <submittedName>
        <fullName evidence="1">Uncharacterized protein</fullName>
    </submittedName>
</protein>
<accession>A0A916RL60</accession>
<evidence type="ECO:0000313" key="1">
    <source>
        <dbReference type="EMBL" id="GGA60332.1"/>
    </source>
</evidence>